<keyword evidence="1" id="KW-0808">Transferase</keyword>
<dbReference type="PATRIC" id="fig|883066.3.peg.78"/>
<dbReference type="eggNOG" id="COG1391">
    <property type="taxonomic scope" value="Bacteria"/>
</dbReference>
<evidence type="ECO:0000256" key="5">
    <source>
        <dbReference type="ARBA" id="ARBA00022842"/>
    </source>
</evidence>
<keyword evidence="10" id="KW-1185">Reference proteome</keyword>
<evidence type="ECO:0000313" key="10">
    <source>
        <dbReference type="Proteomes" id="UP000009888"/>
    </source>
</evidence>
<dbReference type="STRING" id="202789.GCA_001457435_00144"/>
<dbReference type="GO" id="GO:0005829">
    <property type="term" value="C:cytosol"/>
    <property type="evidence" value="ECO:0007669"/>
    <property type="project" value="TreeGrafter"/>
</dbReference>
<dbReference type="Proteomes" id="UP000009888">
    <property type="component" value="Unassembled WGS sequence"/>
</dbReference>
<evidence type="ECO:0000256" key="3">
    <source>
        <dbReference type="ARBA" id="ARBA00022741"/>
    </source>
</evidence>
<feature type="domain" description="PII-uridylyltransferase/Glutamine-synthetase adenylyltransferase" evidence="8">
    <location>
        <begin position="331"/>
        <end position="469"/>
    </location>
</feature>
<evidence type="ECO:0000256" key="6">
    <source>
        <dbReference type="ARBA" id="ARBA00023268"/>
    </source>
</evidence>
<dbReference type="Gene3D" id="1.20.120.330">
    <property type="entry name" value="Nucleotidyltransferases domain 2"/>
    <property type="match status" value="2"/>
</dbReference>
<dbReference type="EMBL" id="AGWL01000001">
    <property type="protein sequence ID" value="EKU95987.1"/>
    <property type="molecule type" value="Genomic_DNA"/>
</dbReference>
<protein>
    <submittedName>
        <fullName evidence="9">Uncharacterized protein</fullName>
    </submittedName>
</protein>
<keyword evidence="6" id="KW-0511">Multifunctional enzyme</keyword>
<dbReference type="HOGENOM" id="CLU_006233_1_0_11"/>
<dbReference type="GO" id="GO:0005524">
    <property type="term" value="F:ATP binding"/>
    <property type="evidence" value="ECO:0007669"/>
    <property type="project" value="UniProtKB-KW"/>
</dbReference>
<dbReference type="Pfam" id="PF03710">
    <property type="entry name" value="GlnE"/>
    <property type="match status" value="2"/>
</dbReference>
<reference evidence="9 10" key="1">
    <citation type="submission" date="2012-09" db="EMBL/GenBank/DDBJ databases">
        <title>The Genome Sequence of Actinobaculum massiliae ACS-171-V-COL2.</title>
        <authorList>
            <consortium name="The Broad Institute Genome Sequencing Platform"/>
            <person name="Earl A."/>
            <person name="Ward D."/>
            <person name="Feldgarden M."/>
            <person name="Gevers D."/>
            <person name="Saerens B."/>
            <person name="Vaneechoutte M."/>
            <person name="Walker B."/>
            <person name="Young S.K."/>
            <person name="Zeng Q."/>
            <person name="Gargeya S."/>
            <person name="Fitzgerald M."/>
            <person name="Haas B."/>
            <person name="Abouelleil A."/>
            <person name="Alvarado L."/>
            <person name="Arachchi H.M."/>
            <person name="Berlin A."/>
            <person name="Chapman S.B."/>
            <person name="Goldberg J."/>
            <person name="Griggs A."/>
            <person name="Gujja S."/>
            <person name="Hansen M."/>
            <person name="Howarth C."/>
            <person name="Imamovic A."/>
            <person name="Larimer J."/>
            <person name="McCowen C."/>
            <person name="Montmayeur A."/>
            <person name="Murphy C."/>
            <person name="Neiman D."/>
            <person name="Pearson M."/>
            <person name="Priest M."/>
            <person name="Roberts A."/>
            <person name="Saif S."/>
            <person name="Shea T."/>
            <person name="Sisk P."/>
            <person name="Sykes S."/>
            <person name="Wortman J."/>
            <person name="Nusbaum C."/>
            <person name="Birren B."/>
        </authorList>
    </citation>
    <scope>NUCLEOTIDE SEQUENCE [LARGE SCALE GENOMIC DNA]</scope>
    <source>
        <strain evidence="10">ACS-171-V-Col2</strain>
    </source>
</reference>
<evidence type="ECO:0000313" key="9">
    <source>
        <dbReference type="EMBL" id="EKU95987.1"/>
    </source>
</evidence>
<dbReference type="CDD" id="cd05401">
    <property type="entry name" value="NT_GlnE_GlnD_like"/>
    <property type="match status" value="2"/>
</dbReference>
<sequence>MHPEGEFRAAGFAHPAGAAPLFASPEIARWGFSVSDFADCADPDRALRALARLEHVEVLGDPSARRRLLAVLGLSTALADFLARHPSAARNLDGEDVLGPGEEAERAGARAAIAEYLSSSMTHSELDPEAIAALRAHYLGRILAIAGRDLTAPDPVAVLPEVAGAISDAVVGTLDAAVQLALQTVPEPDSFRFALMVMGKTGGRELNYSSDVDVTYIVDPAAGTSDTQAIHYGRVVAAALSRIVSQAGSEPALWTLDTNLRPEGAAGEVVRSLDSYLEHYRKWAESWEFQALLKARFGAGDRELAERYIDAIQPLVWEAAHRPDFVEDARAMRRRVEANIDARDAERHIKLGPGGLRDVEFTVQLLQLVHGRTDLSIRQRTTTLAIAALADGTYMARSDAKACDELYRWERCLEHRLQLQRLRRATIFPTQKEELRRIARAMGETTGEALAEKFRHNRIRVRTLHREIFYRPLLPEAAKLSDSDISLDETAALDRLAAIGYRDPHGALGHIRALSSGYSRRAKIAHQLLPVMLGWFADGADPDAGLLAFRVLSEKMGATSWYMRELRDGGPVAQRLCHVLSSSEFLAREIPELPESVAWLGDDAELAPRDPKALARELDAMLERRDTGAQMARAGGLLRRRERLRTGLAQTLQLLGVEAVHAALSEANALAIRAALAGAWGELAAARANAASGQVDAASARAGEGFAVIAMGSLGAGECGYTSDADLLFVFDGEAGLGPEEAKTLATRTMALMSSEGGLEADADLRPEGRNGALARSLDSYAEYYDKWAATWERQALLRARPIAGDQELGQSFLELLEPFRYPREVAPADVTNIRRMKIRIEAERMPGGGEAKLHTKLGPGGLADVEWTAQMLQFQHAGRIETLRVHATADILRTATRRGVLSEDDAEVLLGSWLCAAGMRDALFLATGRATRQSDFVTADPRYLARVGAILGRGGTVTDGRAAREDYIRATRRARTVVERVFYESEGK</sequence>
<dbReference type="PANTHER" id="PTHR30621">
    <property type="entry name" value="GLUTAMINE SYNTHETASE ADENYLYLTRANSFERASE"/>
    <property type="match status" value="1"/>
</dbReference>
<evidence type="ECO:0000256" key="2">
    <source>
        <dbReference type="ARBA" id="ARBA00022695"/>
    </source>
</evidence>
<organism evidence="9 10">
    <name type="scientific">Actinobaculum massiliense ACS-171-V-Col2</name>
    <dbReference type="NCBI Taxonomy" id="883066"/>
    <lineage>
        <taxon>Bacteria</taxon>
        <taxon>Bacillati</taxon>
        <taxon>Actinomycetota</taxon>
        <taxon>Actinomycetes</taxon>
        <taxon>Actinomycetales</taxon>
        <taxon>Actinomycetaceae</taxon>
        <taxon>Actinobaculum</taxon>
    </lineage>
</organism>
<feature type="domain" description="PII-uridylyltransferase/Glutamine-synthetase adenylyltransferase" evidence="8">
    <location>
        <begin position="855"/>
        <end position="983"/>
    </location>
</feature>
<dbReference type="AlphaFoldDB" id="K9EYD6"/>
<evidence type="ECO:0000259" key="7">
    <source>
        <dbReference type="Pfam" id="PF03710"/>
    </source>
</evidence>
<keyword evidence="2" id="KW-0548">Nucleotidyltransferase</keyword>
<dbReference type="GO" id="GO:0000820">
    <property type="term" value="P:regulation of glutamine family amino acid metabolic process"/>
    <property type="evidence" value="ECO:0007669"/>
    <property type="project" value="TreeGrafter"/>
</dbReference>
<dbReference type="GO" id="GO:0008882">
    <property type="term" value="F:[glutamate-ammonia-ligase] adenylyltransferase activity"/>
    <property type="evidence" value="ECO:0007669"/>
    <property type="project" value="InterPro"/>
</dbReference>
<gene>
    <name evidence="9" type="ORF">HMPREF9233_00075</name>
</gene>
<keyword evidence="3" id="KW-0547">Nucleotide-binding</keyword>
<dbReference type="SUPFAM" id="SSF81301">
    <property type="entry name" value="Nucleotidyltransferase"/>
    <property type="match status" value="2"/>
</dbReference>
<accession>K9EYD6</accession>
<dbReference type="InterPro" id="IPR013546">
    <property type="entry name" value="PII_UdlTrfase/GS_AdlTrfase"/>
</dbReference>
<dbReference type="InterPro" id="IPR005190">
    <property type="entry name" value="GlnE_rpt_dom"/>
</dbReference>
<dbReference type="Pfam" id="PF08335">
    <property type="entry name" value="GlnD_UR_UTase"/>
    <property type="match status" value="2"/>
</dbReference>
<feature type="domain" description="Glutamate-ammonia ligase adenylyltransferase repeated" evidence="7">
    <location>
        <begin position="67"/>
        <end position="307"/>
    </location>
</feature>
<keyword evidence="4" id="KW-0067">ATP-binding</keyword>
<dbReference type="InterPro" id="IPR043519">
    <property type="entry name" value="NT_sf"/>
</dbReference>
<dbReference type="InterPro" id="IPR023057">
    <property type="entry name" value="GlnE"/>
</dbReference>
<keyword evidence="5" id="KW-0460">Magnesium</keyword>
<dbReference type="PANTHER" id="PTHR30621:SF0">
    <property type="entry name" value="BIFUNCTIONAL GLUTAMINE SYNTHETASE ADENYLYLTRANSFERASE_ADENYLYL-REMOVING ENZYME"/>
    <property type="match status" value="1"/>
</dbReference>
<dbReference type="NCBIfam" id="NF010707">
    <property type="entry name" value="PRK14109.1"/>
    <property type="match status" value="1"/>
</dbReference>
<evidence type="ECO:0000256" key="1">
    <source>
        <dbReference type="ARBA" id="ARBA00022679"/>
    </source>
</evidence>
<comment type="caution">
    <text evidence="9">The sequence shown here is derived from an EMBL/GenBank/DDBJ whole genome shotgun (WGS) entry which is preliminary data.</text>
</comment>
<evidence type="ECO:0000259" key="8">
    <source>
        <dbReference type="Pfam" id="PF08335"/>
    </source>
</evidence>
<dbReference type="SUPFAM" id="SSF81593">
    <property type="entry name" value="Nucleotidyltransferase substrate binding subunit/domain"/>
    <property type="match status" value="2"/>
</dbReference>
<name>K9EYD6_9ACTO</name>
<evidence type="ECO:0000256" key="4">
    <source>
        <dbReference type="ARBA" id="ARBA00022840"/>
    </source>
</evidence>
<proteinExistence type="predicted"/>
<feature type="domain" description="Glutamate-ammonia ligase adenylyltransferase repeated" evidence="7">
    <location>
        <begin position="574"/>
        <end position="815"/>
    </location>
</feature>
<dbReference type="Gene3D" id="3.30.460.10">
    <property type="entry name" value="Beta Polymerase, domain 2"/>
    <property type="match status" value="2"/>
</dbReference>